<dbReference type="SUPFAM" id="SSF55383">
    <property type="entry name" value="Copper amine oxidase, domain N"/>
    <property type="match status" value="1"/>
</dbReference>
<feature type="region of interest" description="Disordered" evidence="8">
    <location>
        <begin position="458"/>
        <end position="503"/>
    </location>
</feature>
<dbReference type="InterPro" id="IPR012854">
    <property type="entry name" value="Cu_amine_oxidase-like_N"/>
</dbReference>
<feature type="chain" id="PRO_5046903979" evidence="9">
    <location>
        <begin position="26"/>
        <end position="503"/>
    </location>
</feature>
<keyword evidence="4 11" id="KW-0378">Hydrolase</keyword>
<dbReference type="EC" id="3.4.19.11" evidence="11"/>
<evidence type="ECO:0000313" key="11">
    <source>
        <dbReference type="EMBL" id="MDR6243264.1"/>
    </source>
</evidence>
<dbReference type="EMBL" id="JAVDQH010000003">
    <property type="protein sequence ID" value="MDR6243264.1"/>
    <property type="molecule type" value="Genomic_DNA"/>
</dbReference>
<dbReference type="SUPFAM" id="SSF53187">
    <property type="entry name" value="Zn-dependent exopeptidases"/>
    <property type="match status" value="1"/>
</dbReference>
<dbReference type="InterPro" id="IPR034274">
    <property type="entry name" value="ENP1_M14_CPD"/>
</dbReference>
<dbReference type="PANTHER" id="PTHR11705">
    <property type="entry name" value="PROTEASE FAMILY M14 CARBOXYPEPTIDASE A,B"/>
    <property type="match status" value="1"/>
</dbReference>
<evidence type="ECO:0000256" key="8">
    <source>
        <dbReference type="SAM" id="MobiDB-lite"/>
    </source>
</evidence>
<keyword evidence="3" id="KW-0645">Protease</keyword>
<dbReference type="InterPro" id="IPR000834">
    <property type="entry name" value="Peptidase_M14"/>
</dbReference>
<proteinExistence type="inferred from homology"/>
<dbReference type="PROSITE" id="PS52035">
    <property type="entry name" value="PEPTIDASE_M14"/>
    <property type="match status" value="1"/>
</dbReference>
<dbReference type="Gene3D" id="3.30.457.10">
    <property type="entry name" value="Copper amine oxidase-like, N-terminal domain"/>
    <property type="match status" value="1"/>
</dbReference>
<feature type="domain" description="Peptidase M14" evidence="10">
    <location>
        <begin position="35"/>
        <end position="331"/>
    </location>
</feature>
<evidence type="ECO:0000313" key="12">
    <source>
        <dbReference type="Proteomes" id="UP001185028"/>
    </source>
</evidence>
<feature type="active site" description="Proton donor/acceptor" evidence="7">
    <location>
        <position position="298"/>
    </location>
</feature>
<keyword evidence="5" id="KW-0862">Zinc</keyword>
<evidence type="ECO:0000256" key="7">
    <source>
        <dbReference type="PROSITE-ProRule" id="PRU01379"/>
    </source>
</evidence>
<dbReference type="Pfam" id="PF00246">
    <property type="entry name" value="Peptidase_M14"/>
    <property type="match status" value="1"/>
</dbReference>
<evidence type="ECO:0000256" key="1">
    <source>
        <dbReference type="ARBA" id="ARBA00001947"/>
    </source>
</evidence>
<dbReference type="SMART" id="SM00631">
    <property type="entry name" value="Zn_pept"/>
    <property type="match status" value="1"/>
</dbReference>
<keyword evidence="12" id="KW-1185">Reference proteome</keyword>
<comment type="caution">
    <text evidence="11">The sequence shown here is derived from an EMBL/GenBank/DDBJ whole genome shotgun (WGS) entry which is preliminary data.</text>
</comment>
<dbReference type="InterPro" id="IPR036582">
    <property type="entry name" value="Mao_N_sf"/>
</dbReference>
<evidence type="ECO:0000256" key="4">
    <source>
        <dbReference type="ARBA" id="ARBA00022801"/>
    </source>
</evidence>
<keyword evidence="9" id="KW-0732">Signal</keyword>
<dbReference type="Proteomes" id="UP001185028">
    <property type="component" value="Unassembled WGS sequence"/>
</dbReference>
<evidence type="ECO:0000256" key="2">
    <source>
        <dbReference type="ARBA" id="ARBA00005988"/>
    </source>
</evidence>
<name>A0ABU1IVG5_9BACL</name>
<keyword evidence="6" id="KW-0482">Metalloprotease</keyword>
<sequence>MKKTMLALLGMLLLLSAIPLYPISAASRSIVDATATYTYDRMTRDIQTLAQTYPDLIEYRSIGKTKYGRDIWAVGLGKGTATIFVNGSHHAREWLTTTLNMTMIEQYAAAYTANRPYEGYNARAILDKTTIWFVPMVNPDGVTLQQLGLSAFPASVHSALIRMNGGSTNFKRWKANPQGIDPNRQYDSYWATLEANIAYPFWRNHKGTAPVQTPENKAIVRFTYEIDPEIAVSYHSAGRIIYWSFHTLPANLPRDKRLANLFSQTTGYRLMPQRSDSSGGGYTDWFITTFNRPAFTPEIGIKSGETNLPVSAFPEEWRRNKKIGLWLAQEGYTLWSKRNPNPTRYITVQVDGQPPAQATKAFVQKGVNYVAYKPLLEQYGFTAFWDQSTRTVTATSSASGTVSFTLNSLYAQVNGAAVTLSGKPVMVDGMIYVPARMISQATGAALRVDRQTGQLQFTSPEPVAPAVPSIESPQPPEVTAPPVNPNATEGSAPSTVENSTYGQ</sequence>
<reference evidence="11 12" key="1">
    <citation type="submission" date="2023-07" db="EMBL/GenBank/DDBJ databases">
        <title>Genomic Encyclopedia of Type Strains, Phase IV (KMG-IV): sequencing the most valuable type-strain genomes for metagenomic binning, comparative biology and taxonomic classification.</title>
        <authorList>
            <person name="Goeker M."/>
        </authorList>
    </citation>
    <scope>NUCLEOTIDE SEQUENCE [LARGE SCALE GENOMIC DNA]</scope>
    <source>
        <strain evidence="11 12">DSM 22170</strain>
    </source>
</reference>
<feature type="compositionally biased region" description="Pro residues" evidence="8">
    <location>
        <begin position="473"/>
        <end position="484"/>
    </location>
</feature>
<evidence type="ECO:0000256" key="9">
    <source>
        <dbReference type="SAM" id="SignalP"/>
    </source>
</evidence>
<dbReference type="Gene3D" id="3.40.630.10">
    <property type="entry name" value="Zn peptidases"/>
    <property type="match status" value="1"/>
</dbReference>
<dbReference type="PRINTS" id="PR00765">
    <property type="entry name" value="CRBOXYPTASEA"/>
</dbReference>
<organism evidence="11 12">
    <name type="scientific">Paenibacillus hunanensis</name>
    <dbReference type="NCBI Taxonomy" id="539262"/>
    <lineage>
        <taxon>Bacteria</taxon>
        <taxon>Bacillati</taxon>
        <taxon>Bacillota</taxon>
        <taxon>Bacilli</taxon>
        <taxon>Bacillales</taxon>
        <taxon>Paenibacillaceae</taxon>
        <taxon>Paenibacillus</taxon>
    </lineage>
</organism>
<evidence type="ECO:0000256" key="3">
    <source>
        <dbReference type="ARBA" id="ARBA00022670"/>
    </source>
</evidence>
<feature type="compositionally biased region" description="Polar residues" evidence="8">
    <location>
        <begin position="485"/>
        <end position="503"/>
    </location>
</feature>
<comment type="similarity">
    <text evidence="2 7">Belongs to the peptidase M14 family.</text>
</comment>
<evidence type="ECO:0000256" key="6">
    <source>
        <dbReference type="ARBA" id="ARBA00023049"/>
    </source>
</evidence>
<comment type="cofactor">
    <cofactor evidence="1">
        <name>Zn(2+)</name>
        <dbReference type="ChEBI" id="CHEBI:29105"/>
    </cofactor>
</comment>
<gene>
    <name evidence="11" type="ORF">JOC58_001149</name>
</gene>
<dbReference type="RefSeq" id="WP_188775246.1">
    <property type="nucleotide sequence ID" value="NZ_BMMB01000004.1"/>
</dbReference>
<feature type="signal peptide" evidence="9">
    <location>
        <begin position="1"/>
        <end position="25"/>
    </location>
</feature>
<protein>
    <submittedName>
        <fullName evidence="11">G-D-glutamyl-meso-diaminopimelate peptidase</fullName>
        <ecNumber evidence="11">3.4.19.11</ecNumber>
    </submittedName>
</protein>
<evidence type="ECO:0000259" key="10">
    <source>
        <dbReference type="PROSITE" id="PS52035"/>
    </source>
</evidence>
<dbReference type="GO" id="GO:0016787">
    <property type="term" value="F:hydrolase activity"/>
    <property type="evidence" value="ECO:0007669"/>
    <property type="project" value="UniProtKB-KW"/>
</dbReference>
<dbReference type="Pfam" id="PF07833">
    <property type="entry name" value="Cu_amine_oxidN1"/>
    <property type="match status" value="1"/>
</dbReference>
<dbReference type="PANTHER" id="PTHR11705:SF143">
    <property type="entry name" value="SLL0236 PROTEIN"/>
    <property type="match status" value="1"/>
</dbReference>
<accession>A0ABU1IVG5</accession>
<evidence type="ECO:0000256" key="5">
    <source>
        <dbReference type="ARBA" id="ARBA00022833"/>
    </source>
</evidence>
<dbReference type="CDD" id="cd06229">
    <property type="entry name" value="M14_Endopeptidase_I"/>
    <property type="match status" value="1"/>
</dbReference>